<feature type="compositionally biased region" description="Low complexity" evidence="1">
    <location>
        <begin position="316"/>
        <end position="329"/>
    </location>
</feature>
<organism evidence="2 3">
    <name type="scientific">Canna indica</name>
    <name type="common">Indian-shot</name>
    <dbReference type="NCBI Taxonomy" id="4628"/>
    <lineage>
        <taxon>Eukaryota</taxon>
        <taxon>Viridiplantae</taxon>
        <taxon>Streptophyta</taxon>
        <taxon>Embryophyta</taxon>
        <taxon>Tracheophyta</taxon>
        <taxon>Spermatophyta</taxon>
        <taxon>Magnoliopsida</taxon>
        <taxon>Liliopsida</taxon>
        <taxon>Zingiberales</taxon>
        <taxon>Cannaceae</taxon>
        <taxon>Canna</taxon>
    </lineage>
</organism>
<dbReference type="EMBL" id="CP136891">
    <property type="protein sequence ID" value="WOK96104.1"/>
    <property type="molecule type" value="Genomic_DNA"/>
</dbReference>
<dbReference type="InterPro" id="IPR019734">
    <property type="entry name" value="TPR_rpt"/>
</dbReference>
<feature type="region of interest" description="Disordered" evidence="1">
    <location>
        <begin position="279"/>
        <end position="373"/>
    </location>
</feature>
<dbReference type="AlphaFoldDB" id="A0AAQ3JW07"/>
<feature type="region of interest" description="Disordered" evidence="1">
    <location>
        <begin position="32"/>
        <end position="92"/>
    </location>
</feature>
<dbReference type="Gene3D" id="1.25.40.10">
    <property type="entry name" value="Tetratricopeptide repeat domain"/>
    <property type="match status" value="1"/>
</dbReference>
<proteinExistence type="predicted"/>
<feature type="compositionally biased region" description="Polar residues" evidence="1">
    <location>
        <begin position="56"/>
        <end position="66"/>
    </location>
</feature>
<evidence type="ECO:0000256" key="1">
    <source>
        <dbReference type="SAM" id="MobiDB-lite"/>
    </source>
</evidence>
<dbReference type="SUPFAM" id="SSF48452">
    <property type="entry name" value="TPR-like"/>
    <property type="match status" value="1"/>
</dbReference>
<feature type="compositionally biased region" description="Low complexity" evidence="1">
    <location>
        <begin position="244"/>
        <end position="261"/>
    </location>
</feature>
<dbReference type="Proteomes" id="UP001327560">
    <property type="component" value="Chromosome 2"/>
</dbReference>
<dbReference type="PANTHER" id="PTHR47697:SF1">
    <property type="entry name" value="OS03G0340700 PROTEIN"/>
    <property type="match status" value="1"/>
</dbReference>
<name>A0AAQ3JW07_9LILI</name>
<evidence type="ECO:0000313" key="3">
    <source>
        <dbReference type="Proteomes" id="UP001327560"/>
    </source>
</evidence>
<feature type="compositionally biased region" description="Pro residues" evidence="1">
    <location>
        <begin position="294"/>
        <end position="304"/>
    </location>
</feature>
<feature type="region of interest" description="Disordered" evidence="1">
    <location>
        <begin position="130"/>
        <end position="225"/>
    </location>
</feature>
<feature type="compositionally biased region" description="Low complexity" evidence="1">
    <location>
        <begin position="167"/>
        <end position="185"/>
    </location>
</feature>
<dbReference type="SMART" id="SM00028">
    <property type="entry name" value="TPR"/>
    <property type="match status" value="3"/>
</dbReference>
<feature type="region of interest" description="Disordered" evidence="1">
    <location>
        <begin position="240"/>
        <end position="261"/>
    </location>
</feature>
<reference evidence="2 3" key="1">
    <citation type="submission" date="2023-10" db="EMBL/GenBank/DDBJ databases">
        <title>Chromosome-scale genome assembly provides insights into flower coloration mechanisms of Canna indica.</title>
        <authorList>
            <person name="Li C."/>
        </authorList>
    </citation>
    <scope>NUCLEOTIDE SEQUENCE [LARGE SCALE GENOMIC DNA]</scope>
    <source>
        <tissue evidence="2">Flower</tissue>
    </source>
</reference>
<protein>
    <submittedName>
        <fullName evidence="2">Uncharacterized protein</fullName>
    </submittedName>
</protein>
<keyword evidence="3" id="KW-1185">Reference proteome</keyword>
<feature type="compositionally biased region" description="Polar residues" evidence="1">
    <location>
        <begin position="186"/>
        <end position="201"/>
    </location>
</feature>
<gene>
    <name evidence="2" type="ORF">Cni_G04811</name>
</gene>
<dbReference type="PANTHER" id="PTHR47697">
    <property type="entry name" value="OS03G0340700 PROTEIN"/>
    <property type="match status" value="1"/>
</dbReference>
<evidence type="ECO:0000313" key="2">
    <source>
        <dbReference type="EMBL" id="WOK96104.1"/>
    </source>
</evidence>
<dbReference type="InterPro" id="IPR011990">
    <property type="entry name" value="TPR-like_helical_dom_sf"/>
</dbReference>
<feature type="compositionally biased region" description="Low complexity" evidence="1">
    <location>
        <begin position="67"/>
        <end position="87"/>
    </location>
</feature>
<sequence>MNSFPGNSSHRAPASATGRSFDSYQFDFGIAGSGGGSASRPLKEQKPSPYVAPSSKPATTPAWSHQPSRPSWTPAASSATTGPARSGNIANAPASMVGDIFGKTWASAAPSSTSSGIGIPKSDPNLFSDLVGSALGQGRGGSGNVPLKSAPPKNTFAMGNLSDSLPRSTVTASRAAASSTPMRSSNTGSAENIVNFSSFSQPGPKIGTPIGSGGQPMKSAAGVSSANAKRDPFGLLVDFGSKPSVKASMSSTNSSNVSNSSTGTAADDFAFGAFQNANQAKTGNTGIPQASFSSPPPPQQPNPPKGGTDPFDMFFSSSAAATPAPGVASETPGSQQFSEMNDWDLGSEFGGHDSGGPTMELEGLPPPPSGVTAPAAKTKGVDNYKQGQFADAIKWLSWAVVLLEKSGDSDSMPEVLSCRASCYKEVGEYKKAVADCSKVLEKDTKNVSMLVQRALLYESMEKYKLGAEDLRMVLKIDPGHRLARSTIHRLNKFAD</sequence>
<accession>A0AAQ3JW07</accession>